<accession>A0ACC2WF88</accession>
<sequence>MSTMHDVRPPFPSGWQTLDITPHELDLAHTLPVGQTFLWHRQPVPSPSLTGYSKVEEKPFVKQEDPSSMEEEPTEEWSRAVRDPPRVLLLRQSPTTIYYTSISTTAAPSTAPVDREYLLDLFNIDITAHHGSLTDVYHAWAAQDPALFGKAWGKGEVPRGVRVLRQDPWECLISTHFSEPLMTLPAPGYALTSSSDEEPTPYITYHLFPRPLDLLPTSADDGKDPLEELETTLRGLGFGYRAGFISSSLNSLISAHGAREERSAHWSSHIHCRKLKEKQWRI</sequence>
<evidence type="ECO:0000313" key="2">
    <source>
        <dbReference type="Proteomes" id="UP001230649"/>
    </source>
</evidence>
<comment type="caution">
    <text evidence="1">The sequence shown here is derived from an EMBL/GenBank/DDBJ whole genome shotgun (WGS) entry which is preliminary data.</text>
</comment>
<keyword evidence="2" id="KW-1185">Reference proteome</keyword>
<evidence type="ECO:0000313" key="1">
    <source>
        <dbReference type="EMBL" id="KAJ9109815.1"/>
    </source>
</evidence>
<dbReference type="EMBL" id="JASBWS010000028">
    <property type="protein sequence ID" value="KAJ9109815.1"/>
    <property type="molecule type" value="Genomic_DNA"/>
</dbReference>
<protein>
    <submittedName>
        <fullName evidence="1">Uncharacterized protein</fullName>
    </submittedName>
</protein>
<dbReference type="Proteomes" id="UP001230649">
    <property type="component" value="Unassembled WGS sequence"/>
</dbReference>
<name>A0ACC2WF88_9TREE</name>
<proteinExistence type="predicted"/>
<reference evidence="1" key="1">
    <citation type="submission" date="2023-04" db="EMBL/GenBank/DDBJ databases">
        <title>Draft Genome sequencing of Naganishia species isolated from polar environments using Oxford Nanopore Technology.</title>
        <authorList>
            <person name="Leo P."/>
            <person name="Venkateswaran K."/>
        </authorList>
    </citation>
    <scope>NUCLEOTIDE SEQUENCE</scope>
    <source>
        <strain evidence="1">MNA-CCFEE 5262</strain>
    </source>
</reference>
<organism evidence="1 2">
    <name type="scientific">Naganishia adeliensis</name>
    <dbReference type="NCBI Taxonomy" id="92952"/>
    <lineage>
        <taxon>Eukaryota</taxon>
        <taxon>Fungi</taxon>
        <taxon>Dikarya</taxon>
        <taxon>Basidiomycota</taxon>
        <taxon>Agaricomycotina</taxon>
        <taxon>Tremellomycetes</taxon>
        <taxon>Filobasidiales</taxon>
        <taxon>Filobasidiaceae</taxon>
        <taxon>Naganishia</taxon>
    </lineage>
</organism>
<gene>
    <name evidence="1" type="ORF">QFC20_003231</name>
</gene>